<reference evidence="4 5" key="1">
    <citation type="journal article" date="2011" name="J. Bacteriol.">
        <title>Complete genome sequence of the plant growth-promoting endophyte Burkholderia phytofirmans strain PsJN.</title>
        <authorList>
            <person name="Weilharter A."/>
            <person name="Mitter B."/>
            <person name="Shin M.V."/>
            <person name="Chain P.S."/>
            <person name="Nowak J."/>
            <person name="Sessitsch A."/>
        </authorList>
    </citation>
    <scope>NUCLEOTIDE SEQUENCE [LARGE SCALE GENOMIC DNA]</scope>
    <source>
        <strain evidence="5">DSM 17436 / LMG 22146 / PsJN</strain>
    </source>
</reference>
<feature type="domain" description="Solute-binding protein family 3/N-terminal" evidence="3">
    <location>
        <begin position="48"/>
        <end position="269"/>
    </location>
</feature>
<evidence type="ECO:0000313" key="4">
    <source>
        <dbReference type="EMBL" id="ACD19109.1"/>
    </source>
</evidence>
<evidence type="ECO:0000256" key="2">
    <source>
        <dbReference type="SAM" id="SignalP"/>
    </source>
</evidence>
<evidence type="ECO:0000259" key="3">
    <source>
        <dbReference type="SMART" id="SM00062"/>
    </source>
</evidence>
<dbReference type="AlphaFoldDB" id="B2TDS1"/>
<dbReference type="PANTHER" id="PTHR35936">
    <property type="entry name" value="MEMBRANE-BOUND LYTIC MUREIN TRANSGLYCOSYLASE F"/>
    <property type="match status" value="1"/>
</dbReference>
<evidence type="ECO:0000313" key="5">
    <source>
        <dbReference type="Proteomes" id="UP000001739"/>
    </source>
</evidence>
<feature type="chain" id="PRO_5002782731" evidence="2">
    <location>
        <begin position="20"/>
        <end position="277"/>
    </location>
</feature>
<proteinExistence type="predicted"/>
<dbReference type="EMBL" id="CP001053">
    <property type="protein sequence ID" value="ACD19109.1"/>
    <property type="molecule type" value="Genomic_DNA"/>
</dbReference>
<dbReference type="Pfam" id="PF00497">
    <property type="entry name" value="SBP_bac_3"/>
    <property type="match status" value="1"/>
</dbReference>
<protein>
    <submittedName>
        <fullName evidence="4">Extracellular solute-binding protein family 3</fullName>
    </submittedName>
</protein>
<dbReference type="HOGENOM" id="CLU_065316_0_0_4"/>
<accession>B2TDS1</accession>
<dbReference type="SUPFAM" id="SSF53850">
    <property type="entry name" value="Periplasmic binding protein-like II"/>
    <property type="match status" value="1"/>
</dbReference>
<dbReference type="STRING" id="398527.Bphyt_4744"/>
<evidence type="ECO:0000256" key="1">
    <source>
        <dbReference type="ARBA" id="ARBA00022729"/>
    </source>
</evidence>
<keyword evidence="1 2" id="KW-0732">Signal</keyword>
<dbReference type="SMART" id="SM00062">
    <property type="entry name" value="PBPb"/>
    <property type="match status" value="1"/>
</dbReference>
<dbReference type="Proteomes" id="UP000001739">
    <property type="component" value="Chromosome 2"/>
</dbReference>
<dbReference type="OrthoDB" id="571173at2"/>
<dbReference type="Gene3D" id="3.40.190.10">
    <property type="entry name" value="Periplasmic binding protein-like II"/>
    <property type="match status" value="2"/>
</dbReference>
<dbReference type="CDD" id="cd13623">
    <property type="entry name" value="PBP2_AA_hypothetical"/>
    <property type="match status" value="1"/>
</dbReference>
<name>B2TDS1_PARPJ</name>
<dbReference type="PANTHER" id="PTHR35936:SF17">
    <property type="entry name" value="ARGININE-BINDING EXTRACELLULAR PROTEIN ARTP"/>
    <property type="match status" value="1"/>
</dbReference>
<dbReference type="KEGG" id="bpy:Bphyt_4744"/>
<gene>
    <name evidence="4" type="ordered locus">Bphyt_4744</name>
</gene>
<organism evidence="4 5">
    <name type="scientific">Paraburkholderia phytofirmans (strain DSM 17436 / LMG 22146 / PsJN)</name>
    <name type="common">Burkholderia phytofirmans</name>
    <dbReference type="NCBI Taxonomy" id="398527"/>
    <lineage>
        <taxon>Bacteria</taxon>
        <taxon>Pseudomonadati</taxon>
        <taxon>Pseudomonadota</taxon>
        <taxon>Betaproteobacteria</taxon>
        <taxon>Burkholderiales</taxon>
        <taxon>Burkholderiaceae</taxon>
        <taxon>Paraburkholderia</taxon>
    </lineage>
</organism>
<sequence length="277" mass="28816" precursor="true">MLRLLTSILVSSAVLPAFAQPNDANTAQAATSKAGGPSMAAVFAPSGTLRASINLGNPVLAALDPATGQPVGVSVDLATELAKRLGVPLQLVAVNSAGASVENVEQGKADIGFFAVDPKRGQEIAFTKPYVLIEGFYLVRDGSPITTNEQVDQAGVTVAVGKGSAYDLFLTRELHHATLVRIPTSPAVVQGFLDQHLDVAAGVKQQLEKDAAGKNGLRILDQRFMVIRQAMGVPKAKGDDAAAYLSKFVEDMKASGFVTASLARHQIAGAVVAKESD</sequence>
<feature type="signal peptide" evidence="2">
    <location>
        <begin position="1"/>
        <end position="19"/>
    </location>
</feature>
<dbReference type="InterPro" id="IPR001638">
    <property type="entry name" value="Solute-binding_3/MltF_N"/>
</dbReference>
<dbReference type="eggNOG" id="COG0834">
    <property type="taxonomic scope" value="Bacteria"/>
</dbReference>